<dbReference type="InterPro" id="IPR036977">
    <property type="entry name" value="DNA_primase_Znf_CHC2"/>
</dbReference>
<dbReference type="CDD" id="cd01029">
    <property type="entry name" value="TOPRIM_primases"/>
    <property type="match status" value="1"/>
</dbReference>
<reference evidence="1" key="1">
    <citation type="submission" date="2023-07" db="EMBL/GenBank/DDBJ databases">
        <title>Genomic Encyclopedia of Type Strains, Phase IV (KMG-IV): sequencing the most valuable type-strain genomes for metagenomic binning, comparative biology and taxonomic classification.</title>
        <authorList>
            <person name="Goeker M."/>
        </authorList>
    </citation>
    <scope>NUCLEOTIDE SEQUENCE</scope>
    <source>
        <strain evidence="1">DSM 24202</strain>
    </source>
</reference>
<dbReference type="Gene3D" id="3.40.1360.10">
    <property type="match status" value="1"/>
</dbReference>
<accession>A0AAE4AR38</accession>
<gene>
    <name evidence="1" type="ORF">J3R75_003164</name>
</gene>
<dbReference type="InterPro" id="IPR034154">
    <property type="entry name" value="TOPRIM_DnaG/twinkle"/>
</dbReference>
<dbReference type="EMBL" id="JAUSVL010000001">
    <property type="protein sequence ID" value="MDQ0291057.1"/>
    <property type="molecule type" value="Genomic_DNA"/>
</dbReference>
<keyword evidence="1" id="KW-0540">Nuclease</keyword>
<dbReference type="GO" id="GO:0003677">
    <property type="term" value="F:DNA binding"/>
    <property type="evidence" value="ECO:0007669"/>
    <property type="project" value="InterPro"/>
</dbReference>
<dbReference type="GO" id="GO:0008270">
    <property type="term" value="F:zinc ion binding"/>
    <property type="evidence" value="ECO:0007669"/>
    <property type="project" value="InterPro"/>
</dbReference>
<dbReference type="GO" id="GO:0006260">
    <property type="term" value="P:DNA replication"/>
    <property type="evidence" value="ECO:0007669"/>
    <property type="project" value="InterPro"/>
</dbReference>
<name>A0AAE4AR38_9BACT</name>
<evidence type="ECO:0000313" key="2">
    <source>
        <dbReference type="Proteomes" id="UP001238163"/>
    </source>
</evidence>
<proteinExistence type="predicted"/>
<keyword evidence="1" id="KW-0255">Endonuclease</keyword>
<organism evidence="1 2">
    <name type="scientific">Oligosphaera ethanolica</name>
    <dbReference type="NCBI Taxonomy" id="760260"/>
    <lineage>
        <taxon>Bacteria</taxon>
        <taxon>Pseudomonadati</taxon>
        <taxon>Lentisphaerota</taxon>
        <taxon>Oligosphaeria</taxon>
        <taxon>Oligosphaerales</taxon>
        <taxon>Oligosphaeraceae</taxon>
        <taxon>Oligosphaera</taxon>
    </lineage>
</organism>
<dbReference type="RefSeq" id="WP_307263294.1">
    <property type="nucleotide sequence ID" value="NZ_JAUSVL010000001.1"/>
</dbReference>
<sequence>MMKYDLDELRQRVSAREVAERELGVTISGTRCVAVWRGGKNPNVEFYEDGCFRDHKTEDHGGPATLLSIARGISLEDAANELGDRYCPDLDRTQKANARSLTPKKRATRAMTTAAVAAPANAEKQANPAAFLPVGLAVLPSAPANRYDELISQGFLRVADYHYRDADGNIIYTVVRLEKVANGSCTKEFLQKTEAGWGIKGIKPIMYNLPNVLAAGRVYVVEGEKDADTLNSRGFVATTCSGGAGKWREEFSELLAGKDVVILGDNDEKGYIHIERVAQSLCKRARALKVILPSRAAKGDVTDYFLKNHTNADFLTMVNSAPLYRPLRPGMVTPAMLHDAKELNKTPFKNFRVVKVGDQINHEPVGIQEMLVDSSRRLLGYPYRLGSTTLFDHDKDSREIYEITSPDKFFEWLQRKTKQNYQWKNGTGLVVKREFYESVFATARRFEAISDVPGYPENPDVYYTFSDLPEPSPNHEVFEKFLDFFCPAFPWQRPMLRCFFAAPIWYRRNCSRPSWVIDSVAGTKVGKTTLVETLADLYRCSPIRMSRRDIDNHPEEIIKRLISSSGRKSKIALIDNVQGEFHNEVLADWITARMLSGRAPYSAGEEQRPNDITWVITSNGARLDTDLSGRSFFVSLQRPEHNLGRWNDMVNSYITDNRMQIFADILDILEKHQPFEIPPATRHAEFEREVLQAMCFDETTYTTIVEHMRDSRETANVELDECYQIIDSVRAALAEIPGINPAEDCVWIYSDLFKNWTKDILERRVTCQDCRNFAREGMTPHFDKILDRFPRSTMNSLRRSGIMWVGEQADRQKAKIVGFLNRGKPVIKGEARYEEGKAPTA</sequence>
<dbReference type="Gene3D" id="3.90.580.10">
    <property type="entry name" value="Zinc finger, CHC2-type domain"/>
    <property type="match status" value="1"/>
</dbReference>
<dbReference type="GO" id="GO:0004519">
    <property type="term" value="F:endonuclease activity"/>
    <property type="evidence" value="ECO:0007669"/>
    <property type="project" value="UniProtKB-KW"/>
</dbReference>
<evidence type="ECO:0000313" key="1">
    <source>
        <dbReference type="EMBL" id="MDQ0291057.1"/>
    </source>
</evidence>
<keyword evidence="1" id="KW-0378">Hydrolase</keyword>
<keyword evidence="2" id="KW-1185">Reference proteome</keyword>
<dbReference type="Proteomes" id="UP001238163">
    <property type="component" value="Unassembled WGS sequence"/>
</dbReference>
<protein>
    <submittedName>
        <fullName evidence="1">5S rRNA maturation endonuclease (Ribonuclease M5)</fullName>
    </submittedName>
</protein>
<dbReference type="AlphaFoldDB" id="A0AAE4AR38"/>
<comment type="caution">
    <text evidence="1">The sequence shown here is derived from an EMBL/GenBank/DDBJ whole genome shotgun (WGS) entry which is preliminary data.</text>
</comment>